<evidence type="ECO:0000256" key="4">
    <source>
        <dbReference type="SAM" id="MobiDB-lite"/>
    </source>
</evidence>
<evidence type="ECO:0000256" key="1">
    <source>
        <dbReference type="ARBA" id="ARBA00004123"/>
    </source>
</evidence>
<feature type="transmembrane region" description="Helical" evidence="5">
    <location>
        <begin position="20"/>
        <end position="43"/>
    </location>
</feature>
<dbReference type="AlphaFoldDB" id="U5DA63"/>
<keyword evidence="5" id="KW-0472">Membrane</keyword>
<feature type="region of interest" description="Disordered" evidence="4">
    <location>
        <begin position="81"/>
        <end position="118"/>
    </location>
</feature>
<reference evidence="7" key="1">
    <citation type="journal article" date="2013" name="Science">
        <title>The Amborella genome and the evolution of flowering plants.</title>
        <authorList>
            <consortium name="Amborella Genome Project"/>
        </authorList>
    </citation>
    <scope>NUCLEOTIDE SEQUENCE [LARGE SCALE GENOMIC DNA]</scope>
</reference>
<dbReference type="Proteomes" id="UP000017836">
    <property type="component" value="Unassembled WGS sequence"/>
</dbReference>
<keyword evidence="5" id="KW-0812">Transmembrane</keyword>
<dbReference type="GO" id="GO:0003677">
    <property type="term" value="F:DNA binding"/>
    <property type="evidence" value="ECO:0007669"/>
    <property type="project" value="UniProtKB-KW"/>
</dbReference>
<evidence type="ECO:0000256" key="2">
    <source>
        <dbReference type="ARBA" id="ARBA00023125"/>
    </source>
</evidence>
<keyword evidence="2" id="KW-0238">DNA-binding</keyword>
<accession>U5DA63</accession>
<dbReference type="HOGENOM" id="CLU_2076274_0_0_1"/>
<evidence type="ECO:0008006" key="8">
    <source>
        <dbReference type="Google" id="ProtNLM"/>
    </source>
</evidence>
<dbReference type="PANTHER" id="PTHR22952:SF433">
    <property type="entry name" value="PROTEIN FD"/>
    <property type="match status" value="1"/>
</dbReference>
<dbReference type="GO" id="GO:0045893">
    <property type="term" value="P:positive regulation of DNA-templated transcription"/>
    <property type="evidence" value="ECO:0007669"/>
    <property type="project" value="InterPro"/>
</dbReference>
<protein>
    <recommendedName>
        <fullName evidence="8">BZIP domain-containing protein</fullName>
    </recommendedName>
</protein>
<dbReference type="EMBL" id="KI392075">
    <property type="protein sequence ID" value="ERN19085.1"/>
    <property type="molecule type" value="Genomic_DNA"/>
</dbReference>
<comment type="subcellular location">
    <subcellularLocation>
        <location evidence="1">Nucleus</location>
    </subcellularLocation>
</comment>
<name>U5DA63_AMBTC</name>
<evidence type="ECO:0000256" key="3">
    <source>
        <dbReference type="ARBA" id="ARBA00023242"/>
    </source>
</evidence>
<keyword evidence="7" id="KW-1185">Reference proteome</keyword>
<feature type="compositionally biased region" description="Basic and acidic residues" evidence="4">
    <location>
        <begin position="81"/>
        <end position="102"/>
    </location>
</feature>
<dbReference type="Gramene" id="ERN19085">
    <property type="protein sequence ID" value="ERN19085"/>
    <property type="gene ID" value="AMTR_s00061p00117680"/>
</dbReference>
<sequence length="118" mass="13303">MGSKLPHCRPFVTIQPLQPVSGHLSMGLMASVSVSVLVVVITLKLQQSANVRYCVNVNGNGMLGNVVPNESPVRQRRRIERAFDDLTERRQKRKTENRESAARSRARKQVPLSDFRVH</sequence>
<keyword evidence="5" id="KW-1133">Transmembrane helix</keyword>
<evidence type="ECO:0000313" key="7">
    <source>
        <dbReference type="Proteomes" id="UP000017836"/>
    </source>
</evidence>
<dbReference type="InterPro" id="IPR043452">
    <property type="entry name" value="BZIP46-like"/>
</dbReference>
<keyword evidence="3" id="KW-0539">Nucleus</keyword>
<gene>
    <name evidence="6" type="ORF">AMTR_s00061p00117680</name>
</gene>
<evidence type="ECO:0000256" key="5">
    <source>
        <dbReference type="SAM" id="Phobius"/>
    </source>
</evidence>
<evidence type="ECO:0000313" key="6">
    <source>
        <dbReference type="EMBL" id="ERN19085.1"/>
    </source>
</evidence>
<proteinExistence type="predicted"/>
<dbReference type="PANTHER" id="PTHR22952">
    <property type="entry name" value="CAMP-RESPONSE ELEMENT BINDING PROTEIN-RELATED"/>
    <property type="match status" value="1"/>
</dbReference>
<organism evidence="6 7">
    <name type="scientific">Amborella trichopoda</name>
    <dbReference type="NCBI Taxonomy" id="13333"/>
    <lineage>
        <taxon>Eukaryota</taxon>
        <taxon>Viridiplantae</taxon>
        <taxon>Streptophyta</taxon>
        <taxon>Embryophyta</taxon>
        <taxon>Tracheophyta</taxon>
        <taxon>Spermatophyta</taxon>
        <taxon>Magnoliopsida</taxon>
        <taxon>Amborellales</taxon>
        <taxon>Amborellaceae</taxon>
        <taxon>Amborella</taxon>
    </lineage>
</organism>
<dbReference type="GO" id="GO:0005634">
    <property type="term" value="C:nucleus"/>
    <property type="evidence" value="ECO:0000318"/>
    <property type="project" value="GO_Central"/>
</dbReference>
<dbReference type="GO" id="GO:0003700">
    <property type="term" value="F:DNA-binding transcription factor activity"/>
    <property type="evidence" value="ECO:0007669"/>
    <property type="project" value="InterPro"/>
</dbReference>